<dbReference type="SUPFAM" id="SSF88697">
    <property type="entry name" value="PUA domain-like"/>
    <property type="match status" value="1"/>
</dbReference>
<dbReference type="InterPro" id="IPR003105">
    <property type="entry name" value="SRA_YDG"/>
</dbReference>
<sequence length="613" mass="70108">MSASYFGQCRQPHDDEHFASIPGFNARVPSSPYAHRQTHRGAQLLDSYRPNYERDGYHNARRSPAYSTVDTNRTRRSTAAYREEDRTVSHGIQRSRPSFDNPTQYLAEAFAIRQRQLAETAARTTVVHRYSSQHTTTVGGRLPHRSRTHDVPSLRASSSPGPQIKREYPEELEEGEIRSPYRESSLFVPQDQSGNPHPDPESHATVSPDTPTPSLNPRQPKVPIFRDVPKGCTCAIEHTCPHKHDKLSDCRTLVQENARWQKRKKDFEENYNSELSTNDDPQLETFAELGEMRTMGTRLRSVMQRQSQSDLLHDDFLNIAASVRCFQYNSVTKEKLGESRLLDKLNTFLSASNRLRLSRLDFPIQLVEDLTILLTKWQAGDFSVRAHRGCVYSKQTRQWSIDPNCSYRRKADFYGHGHLVNGQVWPSRIAMVRDGAHGATRAGIGGSKKHGATSIVLNPVKSKGNEYADVDEGDKIAYFSTALGREENDMDPTNLKDLAVHRADRVTENAKGDGPTDNTEKLITSYRTGKPVRVFRGFRLRKIVRDRPKKGFRYDALYTVTNYELVNEKRQIYKFFLERKEGQGPIRNVWVPTQDSDDDKKKNKKRKRDEAES</sequence>
<dbReference type="GO" id="GO:0016567">
    <property type="term" value="P:protein ubiquitination"/>
    <property type="evidence" value="ECO:0007669"/>
    <property type="project" value="TreeGrafter"/>
</dbReference>
<keyword evidence="1 2" id="KW-0539">Nucleus</keyword>
<dbReference type="PANTHER" id="PTHR14140:SF27">
    <property type="entry name" value="OS04G0289800 PROTEIN"/>
    <property type="match status" value="1"/>
</dbReference>
<dbReference type="GO" id="GO:0044027">
    <property type="term" value="P:negative regulation of gene expression via chromosomal CpG island methylation"/>
    <property type="evidence" value="ECO:0007669"/>
    <property type="project" value="TreeGrafter"/>
</dbReference>
<feature type="region of interest" description="Disordered" evidence="3">
    <location>
        <begin position="586"/>
        <end position="613"/>
    </location>
</feature>
<dbReference type="PANTHER" id="PTHR14140">
    <property type="entry name" value="E3 UBIQUITIN-PROTEIN LIGASE UHRF-RELATED"/>
    <property type="match status" value="1"/>
</dbReference>
<dbReference type="EMBL" id="JAPDRK010000006">
    <property type="protein sequence ID" value="KAJ9611755.1"/>
    <property type="molecule type" value="Genomic_DNA"/>
</dbReference>
<keyword evidence="6" id="KW-1185">Reference proteome</keyword>
<evidence type="ECO:0000313" key="5">
    <source>
        <dbReference type="EMBL" id="KAJ9611755.1"/>
    </source>
</evidence>
<evidence type="ECO:0000313" key="6">
    <source>
        <dbReference type="Proteomes" id="UP001172673"/>
    </source>
</evidence>
<dbReference type="InterPro" id="IPR045134">
    <property type="entry name" value="UHRF1/2-like"/>
</dbReference>
<accession>A0AA38XE90</accession>
<dbReference type="Pfam" id="PF02182">
    <property type="entry name" value="SAD_SRA"/>
    <property type="match status" value="1"/>
</dbReference>
<feature type="compositionally biased region" description="Basic and acidic residues" evidence="3">
    <location>
        <begin position="164"/>
        <end position="181"/>
    </location>
</feature>
<organism evidence="5 6">
    <name type="scientific">Cladophialophora chaetospira</name>
    <dbReference type="NCBI Taxonomy" id="386627"/>
    <lineage>
        <taxon>Eukaryota</taxon>
        <taxon>Fungi</taxon>
        <taxon>Dikarya</taxon>
        <taxon>Ascomycota</taxon>
        <taxon>Pezizomycotina</taxon>
        <taxon>Eurotiomycetes</taxon>
        <taxon>Chaetothyriomycetidae</taxon>
        <taxon>Chaetothyriales</taxon>
        <taxon>Herpotrichiellaceae</taxon>
        <taxon>Cladophialophora</taxon>
    </lineage>
</organism>
<name>A0AA38XE90_9EURO</name>
<dbReference type="SMART" id="SM00466">
    <property type="entry name" value="SRA"/>
    <property type="match status" value="1"/>
</dbReference>
<comment type="caution">
    <text evidence="5">The sequence shown here is derived from an EMBL/GenBank/DDBJ whole genome shotgun (WGS) entry which is preliminary data.</text>
</comment>
<evidence type="ECO:0000256" key="2">
    <source>
        <dbReference type="PROSITE-ProRule" id="PRU00358"/>
    </source>
</evidence>
<gene>
    <name evidence="5" type="ORF">H2200_004939</name>
</gene>
<feature type="domain" description="YDG" evidence="4">
    <location>
        <begin position="414"/>
        <end position="579"/>
    </location>
</feature>
<evidence type="ECO:0000259" key="4">
    <source>
        <dbReference type="PROSITE" id="PS51015"/>
    </source>
</evidence>
<dbReference type="Proteomes" id="UP001172673">
    <property type="component" value="Unassembled WGS sequence"/>
</dbReference>
<protein>
    <recommendedName>
        <fullName evidence="4">YDG domain-containing protein</fullName>
    </recommendedName>
</protein>
<dbReference type="AlphaFoldDB" id="A0AA38XE90"/>
<dbReference type="InterPro" id="IPR015947">
    <property type="entry name" value="PUA-like_sf"/>
</dbReference>
<feature type="region of interest" description="Disordered" evidence="3">
    <location>
        <begin position="54"/>
        <end position="75"/>
    </location>
</feature>
<dbReference type="GO" id="GO:0005634">
    <property type="term" value="C:nucleus"/>
    <property type="evidence" value="ECO:0007669"/>
    <property type="project" value="UniProtKB-SubCell"/>
</dbReference>
<feature type="compositionally biased region" description="Polar residues" evidence="3">
    <location>
        <begin position="204"/>
        <end position="217"/>
    </location>
</feature>
<reference evidence="5" key="1">
    <citation type="submission" date="2022-10" db="EMBL/GenBank/DDBJ databases">
        <title>Culturing micro-colonial fungi from biological soil crusts in the Mojave desert and describing Neophaeococcomyces mojavensis, and introducing the new genera and species Taxawa tesnikishii.</title>
        <authorList>
            <person name="Kurbessoian T."/>
            <person name="Stajich J.E."/>
        </authorList>
    </citation>
    <scope>NUCLEOTIDE SEQUENCE</scope>
    <source>
        <strain evidence="5">TK_41</strain>
    </source>
</reference>
<dbReference type="InterPro" id="IPR036987">
    <property type="entry name" value="SRA-YDG_sf"/>
</dbReference>
<proteinExistence type="predicted"/>
<evidence type="ECO:0000256" key="3">
    <source>
        <dbReference type="SAM" id="MobiDB-lite"/>
    </source>
</evidence>
<dbReference type="Gene3D" id="2.30.280.10">
    <property type="entry name" value="SRA-YDG"/>
    <property type="match status" value="1"/>
</dbReference>
<feature type="region of interest" description="Disordered" evidence="3">
    <location>
        <begin position="126"/>
        <end position="224"/>
    </location>
</feature>
<evidence type="ECO:0000256" key="1">
    <source>
        <dbReference type="ARBA" id="ARBA00023242"/>
    </source>
</evidence>
<comment type="subcellular location">
    <subcellularLocation>
        <location evidence="2">Nucleus</location>
    </subcellularLocation>
</comment>
<dbReference type="PROSITE" id="PS51015">
    <property type="entry name" value="YDG"/>
    <property type="match status" value="1"/>
</dbReference>
<dbReference type="GO" id="GO:0061630">
    <property type="term" value="F:ubiquitin protein ligase activity"/>
    <property type="evidence" value="ECO:0007669"/>
    <property type="project" value="TreeGrafter"/>
</dbReference>